<dbReference type="GO" id="GO:0008381">
    <property type="term" value="F:mechanosensitive monoatomic ion channel activity"/>
    <property type="evidence" value="ECO:0007669"/>
    <property type="project" value="InterPro"/>
</dbReference>
<dbReference type="KEGG" id="php:PhaeoP97_00583"/>
<comment type="subunit">
    <text evidence="7">Homoheptamer.</text>
</comment>
<feature type="domain" description="Mechanosensitive ion channel transmembrane helices 2/3" evidence="11">
    <location>
        <begin position="75"/>
        <end position="116"/>
    </location>
</feature>
<dbReference type="InterPro" id="IPR049278">
    <property type="entry name" value="MS_channel_C"/>
</dbReference>
<keyword evidence="7" id="KW-0997">Cell inner membrane</keyword>
<protein>
    <recommendedName>
        <fullName evidence="7">Small-conductance mechanosensitive channel</fullName>
    </recommendedName>
</protein>
<evidence type="ECO:0000256" key="1">
    <source>
        <dbReference type="ARBA" id="ARBA00004651"/>
    </source>
</evidence>
<evidence type="ECO:0000256" key="8">
    <source>
        <dbReference type="SAM" id="MobiDB-lite"/>
    </source>
</evidence>
<keyword evidence="6 7" id="KW-0472">Membrane</keyword>
<dbReference type="InterPro" id="IPR023408">
    <property type="entry name" value="MscS_beta-dom_sf"/>
</dbReference>
<organism evidence="12 13">
    <name type="scientific">Phaeobacter porticola</name>
    <dbReference type="NCBI Taxonomy" id="1844006"/>
    <lineage>
        <taxon>Bacteria</taxon>
        <taxon>Pseudomonadati</taxon>
        <taxon>Pseudomonadota</taxon>
        <taxon>Alphaproteobacteria</taxon>
        <taxon>Rhodobacterales</taxon>
        <taxon>Roseobacteraceae</taxon>
        <taxon>Phaeobacter</taxon>
    </lineage>
</organism>
<accession>A0A1L3I208</accession>
<dbReference type="PANTHER" id="PTHR30221:SF1">
    <property type="entry name" value="SMALL-CONDUCTANCE MECHANOSENSITIVE CHANNEL"/>
    <property type="match status" value="1"/>
</dbReference>
<dbReference type="STRING" id="1844006.PhaeoP97_00583"/>
<comment type="function">
    <text evidence="7">Mechanosensitive channel that participates in the regulation of osmotic pressure changes within the cell, opening in response to stretch forces in the membrane lipid bilayer, without the need for other proteins. Contributes to normal resistance to hypoosmotic shock. Forms an ion channel of 1.0 nanosiemens conductance with a slight preference for anions.</text>
</comment>
<dbReference type="Pfam" id="PF21082">
    <property type="entry name" value="MS_channel_3rd"/>
    <property type="match status" value="1"/>
</dbReference>
<dbReference type="InterPro" id="IPR006685">
    <property type="entry name" value="MscS_channel_2nd"/>
</dbReference>
<dbReference type="SUPFAM" id="SSF82861">
    <property type="entry name" value="Mechanosensitive channel protein MscS (YggB), transmembrane region"/>
    <property type="match status" value="1"/>
</dbReference>
<dbReference type="Gene3D" id="3.30.70.100">
    <property type="match status" value="1"/>
</dbReference>
<keyword evidence="4 7" id="KW-0812">Transmembrane</keyword>
<feature type="compositionally biased region" description="Polar residues" evidence="8">
    <location>
        <begin position="286"/>
        <end position="302"/>
    </location>
</feature>
<dbReference type="RefSeq" id="WP_072503801.1">
    <property type="nucleotide sequence ID" value="NZ_CP016364.1"/>
</dbReference>
<proteinExistence type="inferred from homology"/>
<dbReference type="InterPro" id="IPR011066">
    <property type="entry name" value="MscS_channel_C_sf"/>
</dbReference>
<feature type="transmembrane region" description="Helical" evidence="7">
    <location>
        <begin position="100"/>
        <end position="131"/>
    </location>
</feature>
<dbReference type="Proteomes" id="UP000183859">
    <property type="component" value="Chromosome"/>
</dbReference>
<evidence type="ECO:0000259" key="10">
    <source>
        <dbReference type="Pfam" id="PF21082"/>
    </source>
</evidence>
<dbReference type="InterPro" id="IPR011014">
    <property type="entry name" value="MscS_channel_TM-2"/>
</dbReference>
<evidence type="ECO:0000313" key="12">
    <source>
        <dbReference type="EMBL" id="APG46027.1"/>
    </source>
</evidence>
<reference evidence="13" key="1">
    <citation type="submission" date="2016-07" db="EMBL/GenBank/DDBJ databases">
        <title>Phaeobacter portensis sp. nov., a tropodithietic acid producing bacterium isolated from a German harbor.</title>
        <authorList>
            <person name="Freese H.M."/>
            <person name="Bunk B."/>
            <person name="Breider S."/>
            <person name="Brinkhoff T."/>
        </authorList>
    </citation>
    <scope>NUCLEOTIDE SEQUENCE [LARGE SCALE GENOMIC DNA]</scope>
    <source>
        <strain evidence="13">P97</strain>
    </source>
</reference>
<evidence type="ECO:0000256" key="2">
    <source>
        <dbReference type="ARBA" id="ARBA00008017"/>
    </source>
</evidence>
<evidence type="ECO:0000313" key="13">
    <source>
        <dbReference type="Proteomes" id="UP000183859"/>
    </source>
</evidence>
<evidence type="ECO:0000259" key="11">
    <source>
        <dbReference type="Pfam" id="PF21088"/>
    </source>
</evidence>
<feature type="transmembrane region" description="Helical" evidence="7">
    <location>
        <begin position="72"/>
        <end position="94"/>
    </location>
</feature>
<feature type="transmembrane region" description="Helical" evidence="7">
    <location>
        <begin position="26"/>
        <end position="51"/>
    </location>
</feature>
<evidence type="ECO:0000259" key="9">
    <source>
        <dbReference type="Pfam" id="PF00924"/>
    </source>
</evidence>
<keyword evidence="7" id="KW-0407">Ion channel</keyword>
<evidence type="ECO:0000256" key="7">
    <source>
        <dbReference type="RuleBase" id="RU369025"/>
    </source>
</evidence>
<dbReference type="InterPro" id="IPR045275">
    <property type="entry name" value="MscS_archaea/bacteria_type"/>
</dbReference>
<dbReference type="GO" id="GO:0005886">
    <property type="term" value="C:plasma membrane"/>
    <property type="evidence" value="ECO:0007669"/>
    <property type="project" value="UniProtKB-SubCell"/>
</dbReference>
<dbReference type="SUPFAM" id="SSF50182">
    <property type="entry name" value="Sm-like ribonucleoproteins"/>
    <property type="match status" value="1"/>
</dbReference>
<feature type="region of interest" description="Disordered" evidence="8">
    <location>
        <begin position="278"/>
        <end position="308"/>
    </location>
</feature>
<keyword evidence="3" id="KW-1003">Cell membrane</keyword>
<dbReference type="OrthoDB" id="9814206at2"/>
<keyword evidence="5 7" id="KW-1133">Transmembrane helix</keyword>
<comment type="subcellular location">
    <subcellularLocation>
        <location evidence="7">Cell inner membrane</location>
        <topology evidence="7">Multi-pass membrane protein</topology>
    </subcellularLocation>
    <subcellularLocation>
        <location evidence="1">Cell membrane</location>
        <topology evidence="1">Multi-pass membrane protein</topology>
    </subcellularLocation>
</comment>
<dbReference type="InterPro" id="IPR010920">
    <property type="entry name" value="LSM_dom_sf"/>
</dbReference>
<dbReference type="Pfam" id="PF21088">
    <property type="entry name" value="MS_channel_1st"/>
    <property type="match status" value="1"/>
</dbReference>
<gene>
    <name evidence="12" type="ORF">PhaeoP97_00583</name>
</gene>
<evidence type="ECO:0000256" key="5">
    <source>
        <dbReference type="ARBA" id="ARBA00022989"/>
    </source>
</evidence>
<sequence length="308" mass="33275">MDSMNALMQTEIYNGKSLADLVTLEFLAQAMGSVLAATVILLAGFIVASWVKRRIVQIGDSHASLDVTLFHFLGNLARYVILAFAVLFVLNTFGVQTTSIIAAIGAAGLAIGLAMQGALSNVAAGIMLILFRPFKLGDFIEVNGEMGTVKEITLNNTVIASLSNLKVIIPNSEVWGNTITNYSEFDTRRAEWNFGVGYGANLATAEQVIRDTIMSDSRSHAEPEPFIQVNNLNSSSVDFLVRVWVDAAEYFQYQADMKRKVKEALDTAGIDIPFPTRTLVQAGPDASQQASEDGDQQDSAANRNEAAA</sequence>
<comment type="similarity">
    <text evidence="2 7">Belongs to the MscS (TC 1.A.23) family.</text>
</comment>
<dbReference type="InterPro" id="IPR049142">
    <property type="entry name" value="MS_channel_1st"/>
</dbReference>
<dbReference type="PANTHER" id="PTHR30221">
    <property type="entry name" value="SMALL-CONDUCTANCE MECHANOSENSITIVE CHANNEL"/>
    <property type="match status" value="1"/>
</dbReference>
<keyword evidence="7" id="KW-0406">Ion transport</keyword>
<evidence type="ECO:0000256" key="3">
    <source>
        <dbReference type="ARBA" id="ARBA00022475"/>
    </source>
</evidence>
<evidence type="ECO:0000256" key="6">
    <source>
        <dbReference type="ARBA" id="ARBA00023136"/>
    </source>
</evidence>
<comment type="caution">
    <text evidence="7">Lacks conserved residue(s) required for the propagation of feature annotation.</text>
</comment>
<keyword evidence="13" id="KW-1185">Reference proteome</keyword>
<dbReference type="Gene3D" id="1.10.287.1260">
    <property type="match status" value="1"/>
</dbReference>
<dbReference type="EMBL" id="CP016364">
    <property type="protein sequence ID" value="APG46027.1"/>
    <property type="molecule type" value="Genomic_DNA"/>
</dbReference>
<dbReference type="Gene3D" id="2.30.30.60">
    <property type="match status" value="1"/>
</dbReference>
<keyword evidence="7" id="KW-0813">Transport</keyword>
<dbReference type="Pfam" id="PF00924">
    <property type="entry name" value="MS_channel_2nd"/>
    <property type="match status" value="1"/>
</dbReference>
<dbReference type="AlphaFoldDB" id="A0A1L3I208"/>
<name>A0A1L3I208_9RHOB</name>
<feature type="domain" description="Mechanosensitive ion channel MscS C-terminal" evidence="10">
    <location>
        <begin position="191"/>
        <end position="272"/>
    </location>
</feature>
<dbReference type="SUPFAM" id="SSF82689">
    <property type="entry name" value="Mechanosensitive channel protein MscS (YggB), C-terminal domain"/>
    <property type="match status" value="1"/>
</dbReference>
<feature type="domain" description="Mechanosensitive ion channel MscS" evidence="9">
    <location>
        <begin position="119"/>
        <end position="183"/>
    </location>
</feature>
<evidence type="ECO:0000256" key="4">
    <source>
        <dbReference type="ARBA" id="ARBA00022692"/>
    </source>
</evidence>